<name>A0A645E8V8_9ZZZZ</name>
<gene>
    <name evidence="1" type="ORF">SDC9_145522</name>
</gene>
<protein>
    <submittedName>
        <fullName evidence="1">Uncharacterized protein</fullName>
    </submittedName>
</protein>
<sequence length="250" mass="26687">MKLNSKVRKISGLFMMMLVVGMMLVTPVMACPPNVQTEQEGSNTSTDCPACSLNSDYTNSDAEVEAIELSEKEQKIAIAQALSDKSVSKLRDELAKSGYISSIEEIDVLGVTTTTESETVTSTVVTMPFNGTNENESAVIVFASNELGTAAAAGVRSNGEITVFQYDSVNDQVQVKGLSCDFCMWAVGKICDYLATGSCAYACAQIALKIPNPAWAVFTGVTCYLLCDFIVAHVACNWATSEICQEAGLC</sequence>
<evidence type="ECO:0000313" key="1">
    <source>
        <dbReference type="EMBL" id="MPM98337.1"/>
    </source>
</evidence>
<comment type="caution">
    <text evidence="1">The sequence shown here is derived from an EMBL/GenBank/DDBJ whole genome shotgun (WGS) entry which is preliminary data.</text>
</comment>
<dbReference type="AlphaFoldDB" id="A0A645E8V8"/>
<dbReference type="EMBL" id="VSSQ01044512">
    <property type="protein sequence ID" value="MPM98337.1"/>
    <property type="molecule type" value="Genomic_DNA"/>
</dbReference>
<proteinExistence type="predicted"/>
<accession>A0A645E8V8</accession>
<reference evidence="1" key="1">
    <citation type="submission" date="2019-08" db="EMBL/GenBank/DDBJ databases">
        <authorList>
            <person name="Kucharzyk K."/>
            <person name="Murdoch R.W."/>
            <person name="Higgins S."/>
            <person name="Loffler F."/>
        </authorList>
    </citation>
    <scope>NUCLEOTIDE SEQUENCE</scope>
</reference>
<organism evidence="1">
    <name type="scientific">bioreactor metagenome</name>
    <dbReference type="NCBI Taxonomy" id="1076179"/>
    <lineage>
        <taxon>unclassified sequences</taxon>
        <taxon>metagenomes</taxon>
        <taxon>ecological metagenomes</taxon>
    </lineage>
</organism>